<dbReference type="OrthoDB" id="300641at2759"/>
<evidence type="ECO:0000256" key="1">
    <source>
        <dbReference type="SAM" id="Phobius"/>
    </source>
</evidence>
<dbReference type="PANTHER" id="PTHR23275:SF100">
    <property type="entry name" value="EGF-LIKE DOMAIN-CONTAINING PROTEIN"/>
    <property type="match status" value="1"/>
</dbReference>
<feature type="signal peptide" evidence="2">
    <location>
        <begin position="1"/>
        <end position="21"/>
    </location>
</feature>
<feature type="domain" description="EGF-like" evidence="3">
    <location>
        <begin position="314"/>
        <end position="346"/>
    </location>
</feature>
<evidence type="ECO:0000259" key="3">
    <source>
        <dbReference type="SMART" id="SM00181"/>
    </source>
</evidence>
<dbReference type="Gene3D" id="2.10.220.10">
    <property type="entry name" value="Hormone Receptor, Insulin-like Growth Factor Receptor 1, Chain A, domain 2"/>
    <property type="match status" value="1"/>
</dbReference>
<keyword evidence="1" id="KW-0812">Transmembrane</keyword>
<reference evidence="4 5" key="1">
    <citation type="journal article" date="2010" name="BMC Genomics">
        <title>Genome analysis and comparative genomics of a Giardia intestinalis assemblage E isolate.</title>
        <authorList>
            <person name="Jerlstrom-Hultqvist J."/>
            <person name="Franzen O."/>
            <person name="Ankarklev J."/>
            <person name="Xu F."/>
            <person name="Nohynkova E."/>
            <person name="Andersson J.O."/>
            <person name="Svard S.G."/>
            <person name="Andersson B."/>
        </authorList>
    </citation>
    <scope>NUCLEOTIDE SEQUENCE [LARGE SCALE GENOMIC DNA]</scope>
    <source>
        <strain evidence="4 5">P15</strain>
    </source>
</reference>
<protein>
    <submittedName>
        <fullName evidence="4">VSP</fullName>
    </submittedName>
</protein>
<evidence type="ECO:0000256" key="2">
    <source>
        <dbReference type="SAM" id="SignalP"/>
    </source>
</evidence>
<dbReference type="InterPro" id="IPR006212">
    <property type="entry name" value="Furin_repeat"/>
</dbReference>
<feature type="chain" id="PRO_5003145152" evidence="2">
    <location>
        <begin position="22"/>
        <end position="632"/>
    </location>
</feature>
<feature type="domain" description="EGF-like" evidence="3">
    <location>
        <begin position="366"/>
        <end position="403"/>
    </location>
</feature>
<accession>E1F9J0</accession>
<dbReference type="Pfam" id="PF03302">
    <property type="entry name" value="VSP"/>
    <property type="match status" value="1"/>
</dbReference>
<feature type="domain" description="EGF-like" evidence="3">
    <location>
        <begin position="16"/>
        <end position="54"/>
    </location>
</feature>
<gene>
    <name evidence="4" type="ORF">GLP15_4240</name>
</gene>
<sequence>MLLVVFYFVLIALAVACSGSAQSNCVENECATIGATIICIKCQAGNVPINGICKPKAENVETCKKANDSEADQTCEKCNNGYFLYKNGCYQFGNDVARLICNDQAVVPGGRNNPVAGVCTECNTSGGFFKNPEAADTTDSCIACNDTTGVQVNGGNTYKGVQNCVVCGAPGTGTGNEQKIAACTACEDGFFVTSNGATCTQCKDTANCAKCDAGADKCTKCKTTATNKYFKDGGDGTGTCVNEQACKEQNTHFPKDDPNNGNKCLSCSDDKSGGIADCKTCTLKEKPEGSILVTCSSCTAGTNKPNIDGTKCIACAVKDCAKCNDDGTCAECNDSKKLSPLGDACLEKCPAGTYVDSNGGISVCTLCHNTCAECNGSADATACTACYPEYSLLYDSSTTGTCVKECTGQFSANCAEATCSAKVGGSSYCAQCKDGYAPIDGVCTEIKAPAGRNQDICTASGGKCTACKGAYALISDGCYSVNKLPGKSVCTAANDGKCSICANEQAHSEGKCPACSDGCLKCKTNVAACTECYSGYYLFNSKCFKCTNGNEADIKGVENCISCAPPTGDTGPVVCYIKNDGTSGGGGSSGGGSTNKSGLSTGAIAGIAVAAIVVVGGLVGFLCWWFLCRGKA</sequence>
<keyword evidence="2" id="KW-0732">Signal</keyword>
<dbReference type="EMBL" id="ACVC01000621">
    <property type="protein sequence ID" value="EFO60874.1"/>
    <property type="molecule type" value="Genomic_DNA"/>
</dbReference>
<keyword evidence="1" id="KW-0472">Membrane</keyword>
<evidence type="ECO:0000313" key="5">
    <source>
        <dbReference type="Proteomes" id="UP000008974"/>
    </source>
</evidence>
<feature type="domain" description="EGF-like" evidence="3">
    <location>
        <begin position="405"/>
        <end position="444"/>
    </location>
</feature>
<proteinExistence type="predicted"/>
<dbReference type="SUPFAM" id="SSF57184">
    <property type="entry name" value="Growth factor receptor domain"/>
    <property type="match status" value="2"/>
</dbReference>
<dbReference type="InterPro" id="IPR005127">
    <property type="entry name" value="Giardia_VSP"/>
</dbReference>
<dbReference type="InterPro" id="IPR009030">
    <property type="entry name" value="Growth_fac_rcpt_cys_sf"/>
</dbReference>
<dbReference type="InterPro" id="IPR000742">
    <property type="entry name" value="EGF"/>
</dbReference>
<dbReference type="SMART" id="SM00181">
    <property type="entry name" value="EGF"/>
    <property type="match status" value="5"/>
</dbReference>
<dbReference type="SMART" id="SM00261">
    <property type="entry name" value="FU"/>
    <property type="match status" value="4"/>
</dbReference>
<name>E1F9J0_GIAIA</name>
<feature type="transmembrane region" description="Helical" evidence="1">
    <location>
        <begin position="603"/>
        <end position="627"/>
    </location>
</feature>
<keyword evidence="1" id="KW-1133">Transmembrane helix</keyword>
<organism evidence="4 5">
    <name type="scientific">Giardia intestinalis (strain P15)</name>
    <name type="common">Giardia lamblia</name>
    <dbReference type="NCBI Taxonomy" id="658858"/>
    <lineage>
        <taxon>Eukaryota</taxon>
        <taxon>Metamonada</taxon>
        <taxon>Diplomonadida</taxon>
        <taxon>Hexamitidae</taxon>
        <taxon>Giardiinae</taxon>
        <taxon>Giardia</taxon>
    </lineage>
</organism>
<dbReference type="AlphaFoldDB" id="E1F9J0"/>
<dbReference type="VEuPathDB" id="GiardiaDB:GLP15_4240"/>
<evidence type="ECO:0000313" key="4">
    <source>
        <dbReference type="EMBL" id="EFO60874.1"/>
    </source>
</evidence>
<dbReference type="STRING" id="658858.E1F9J0"/>
<dbReference type="Proteomes" id="UP000008974">
    <property type="component" value="Unassembled WGS sequence"/>
</dbReference>
<dbReference type="InterPro" id="IPR052798">
    <property type="entry name" value="Giardia_VSA"/>
</dbReference>
<feature type="domain" description="EGF-like" evidence="3">
    <location>
        <begin position="514"/>
        <end position="547"/>
    </location>
</feature>
<comment type="caution">
    <text evidence="4">The sequence shown here is derived from an EMBL/GenBank/DDBJ whole genome shotgun (WGS) entry which is preliminary data.</text>
</comment>
<dbReference type="PANTHER" id="PTHR23275">
    <property type="entry name" value="CABRIOLET.-RELATED"/>
    <property type="match status" value="1"/>
</dbReference>